<proteinExistence type="inferred from homology"/>
<name>A0A7J7V468_MYOMY</name>
<dbReference type="InterPro" id="IPR018955">
    <property type="entry name" value="BCDHK/PDK_N"/>
</dbReference>
<dbReference type="InterPro" id="IPR039028">
    <property type="entry name" value="BCKD/PDK"/>
</dbReference>
<keyword evidence="8 9" id="KW-0496">Mitochondrion</keyword>
<dbReference type="EMBL" id="JABWUV010000011">
    <property type="protein sequence ID" value="KAF6319967.1"/>
    <property type="molecule type" value="Genomic_DNA"/>
</dbReference>
<dbReference type="GO" id="GO:0005524">
    <property type="term" value="F:ATP binding"/>
    <property type="evidence" value="ECO:0007669"/>
    <property type="project" value="UniProtKB-UniRule"/>
</dbReference>
<dbReference type="Pfam" id="PF10436">
    <property type="entry name" value="BCDHK_Adom3"/>
    <property type="match status" value="1"/>
</dbReference>
<dbReference type="Proteomes" id="UP000527355">
    <property type="component" value="Unassembled WGS sequence"/>
</dbReference>
<dbReference type="FunFam" id="1.20.140.20:FF:000001">
    <property type="entry name" value="[Pyruvate dehydrogenase (acetyl-transferring)] kinase isozyme 2, mitochondrial"/>
    <property type="match status" value="1"/>
</dbReference>
<keyword evidence="12" id="KW-1185">Reference proteome</keyword>
<dbReference type="AlphaFoldDB" id="A0A7J7V468"/>
<keyword evidence="4 9" id="KW-0547">Nucleotide-binding</keyword>
<dbReference type="GO" id="GO:0005759">
    <property type="term" value="C:mitochondrial matrix"/>
    <property type="evidence" value="ECO:0007669"/>
    <property type="project" value="UniProtKB-SubCell"/>
</dbReference>
<evidence type="ECO:0000256" key="9">
    <source>
        <dbReference type="RuleBase" id="RU366032"/>
    </source>
</evidence>
<sequence>MKAVRFVMRGAGTLSRASLVPREVEHFSRYSPSPLSMKQLLDFGSENACERTSFAFLRQELPVRLANILKEIDILPDQLVNTSSVQLVKNWYIQSLMDLVEFHEKSPEDQKALAEFVDTLIKVRNRNHNVVPTMAQGIIEYKNGYEFDPVTNQNLQYFLDRFYMNRISTRMLMNQHILLFSDSQTGNPTHIGSIDPNCDVVAVVQDAYECAKMLCDQYYLTSPELKLTQVNGKSPGQPIHIVYVPSHLHHMLFELFKLYSTLQN</sequence>
<keyword evidence="11" id="KW-0670">Pyruvate</keyword>
<feature type="domain" description="Branched-chain alpha-ketoacid dehydrogenase kinase/Pyruvate dehydrogenase kinase N-terminal" evidence="10">
    <location>
        <begin position="34"/>
        <end position="195"/>
    </location>
</feature>
<keyword evidence="3 9" id="KW-0808">Transferase</keyword>
<gene>
    <name evidence="11" type="ORF">mMyoMyo1_014962</name>
</gene>
<dbReference type="PANTHER" id="PTHR11947:SF22">
    <property type="entry name" value="[PYRUVATE DEHYDROGENASE (ACETYL-TRANSFERRING)] KINASE ISOZYME 4, MITOCHONDRIAL"/>
    <property type="match status" value="1"/>
</dbReference>
<evidence type="ECO:0000256" key="8">
    <source>
        <dbReference type="ARBA" id="ARBA00023128"/>
    </source>
</evidence>
<evidence type="ECO:0000256" key="5">
    <source>
        <dbReference type="ARBA" id="ARBA00022777"/>
    </source>
</evidence>
<protein>
    <recommendedName>
        <fullName evidence="9">Protein-serine/threonine kinase</fullName>
        <ecNumber evidence="9">2.7.11.-</ecNumber>
    </recommendedName>
</protein>
<dbReference type="GO" id="GO:0004740">
    <property type="term" value="F:pyruvate dehydrogenase (acetyl-transferring) kinase activity"/>
    <property type="evidence" value="ECO:0007669"/>
    <property type="project" value="TreeGrafter"/>
</dbReference>
<comment type="subcellular location">
    <subcellularLocation>
        <location evidence="1 9">Mitochondrion matrix</location>
    </subcellularLocation>
</comment>
<dbReference type="InterPro" id="IPR036890">
    <property type="entry name" value="HATPase_C_sf"/>
</dbReference>
<dbReference type="SUPFAM" id="SSF69012">
    <property type="entry name" value="alpha-ketoacid dehydrogenase kinase, N-terminal domain"/>
    <property type="match status" value="1"/>
</dbReference>
<dbReference type="GO" id="GO:0010906">
    <property type="term" value="P:regulation of glucose metabolic process"/>
    <property type="evidence" value="ECO:0007669"/>
    <property type="project" value="TreeGrafter"/>
</dbReference>
<keyword evidence="5 9" id="KW-0418">Kinase</keyword>
<evidence type="ECO:0000259" key="10">
    <source>
        <dbReference type="Pfam" id="PF10436"/>
    </source>
</evidence>
<dbReference type="Gene3D" id="1.20.140.20">
    <property type="entry name" value="Alpha-ketoacid/pyruvate dehydrogenase kinase, N-terminal domain"/>
    <property type="match status" value="1"/>
</dbReference>
<dbReference type="EC" id="2.7.11.-" evidence="9"/>
<keyword evidence="7" id="KW-0809">Transit peptide</keyword>
<dbReference type="InterPro" id="IPR036784">
    <property type="entry name" value="AK/P_DHK_N_sf"/>
</dbReference>
<evidence type="ECO:0000313" key="12">
    <source>
        <dbReference type="Proteomes" id="UP000527355"/>
    </source>
</evidence>
<dbReference type="VEuPathDB" id="HostDB:GeneID_118666200"/>
<keyword evidence="6 9" id="KW-0067">ATP-binding</keyword>
<organism evidence="11 12">
    <name type="scientific">Myotis myotis</name>
    <name type="common">Greater mouse-eared bat</name>
    <name type="synonym">Vespertilio myotis</name>
    <dbReference type="NCBI Taxonomy" id="51298"/>
    <lineage>
        <taxon>Eukaryota</taxon>
        <taxon>Metazoa</taxon>
        <taxon>Chordata</taxon>
        <taxon>Craniata</taxon>
        <taxon>Vertebrata</taxon>
        <taxon>Euteleostomi</taxon>
        <taxon>Mammalia</taxon>
        <taxon>Eutheria</taxon>
        <taxon>Laurasiatheria</taxon>
        <taxon>Chiroptera</taxon>
        <taxon>Yangochiroptera</taxon>
        <taxon>Vespertilionidae</taxon>
        <taxon>Myotis</taxon>
    </lineage>
</organism>
<comment type="similarity">
    <text evidence="2 9">Belongs to the PDK/BCKDK protein kinase family.</text>
</comment>
<evidence type="ECO:0000256" key="7">
    <source>
        <dbReference type="ARBA" id="ARBA00022946"/>
    </source>
</evidence>
<evidence type="ECO:0000313" key="11">
    <source>
        <dbReference type="EMBL" id="KAF6319967.1"/>
    </source>
</evidence>
<accession>A0A7J7V468</accession>
<evidence type="ECO:0000256" key="3">
    <source>
        <dbReference type="ARBA" id="ARBA00022679"/>
    </source>
</evidence>
<reference evidence="11 12" key="1">
    <citation type="journal article" date="2020" name="Nature">
        <title>Six reference-quality genomes reveal evolution of bat adaptations.</title>
        <authorList>
            <person name="Jebb D."/>
            <person name="Huang Z."/>
            <person name="Pippel M."/>
            <person name="Hughes G.M."/>
            <person name="Lavrichenko K."/>
            <person name="Devanna P."/>
            <person name="Winkler S."/>
            <person name="Jermiin L.S."/>
            <person name="Skirmuntt E.C."/>
            <person name="Katzourakis A."/>
            <person name="Burkitt-Gray L."/>
            <person name="Ray D.A."/>
            <person name="Sullivan K.A.M."/>
            <person name="Roscito J.G."/>
            <person name="Kirilenko B.M."/>
            <person name="Davalos L.M."/>
            <person name="Corthals A.P."/>
            <person name="Power M.L."/>
            <person name="Jones G."/>
            <person name="Ransome R.D."/>
            <person name="Dechmann D.K.N."/>
            <person name="Locatelli A.G."/>
            <person name="Puechmaille S.J."/>
            <person name="Fedrigo O."/>
            <person name="Jarvis E.D."/>
            <person name="Hiller M."/>
            <person name="Vernes S.C."/>
            <person name="Myers E.W."/>
            <person name="Teeling E.C."/>
        </authorList>
    </citation>
    <scope>NUCLEOTIDE SEQUENCE [LARGE SCALE GENOMIC DNA]</scope>
    <source>
        <strain evidence="11">MMyoMyo1</strain>
        <tissue evidence="11">Flight muscle</tissue>
    </source>
</reference>
<dbReference type="SUPFAM" id="SSF55874">
    <property type="entry name" value="ATPase domain of HSP90 chaperone/DNA topoisomerase II/histidine kinase"/>
    <property type="match status" value="1"/>
</dbReference>
<evidence type="ECO:0000256" key="4">
    <source>
        <dbReference type="ARBA" id="ARBA00022741"/>
    </source>
</evidence>
<comment type="caution">
    <text evidence="11">The sequence shown here is derived from an EMBL/GenBank/DDBJ whole genome shotgun (WGS) entry which is preliminary data.</text>
</comment>
<evidence type="ECO:0000256" key="1">
    <source>
        <dbReference type="ARBA" id="ARBA00004305"/>
    </source>
</evidence>
<dbReference type="Gene3D" id="3.30.565.10">
    <property type="entry name" value="Histidine kinase-like ATPase, C-terminal domain"/>
    <property type="match status" value="1"/>
</dbReference>
<evidence type="ECO:0000256" key="6">
    <source>
        <dbReference type="ARBA" id="ARBA00022840"/>
    </source>
</evidence>
<dbReference type="PANTHER" id="PTHR11947">
    <property type="entry name" value="PYRUVATE DEHYDROGENASE KINASE"/>
    <property type="match status" value="1"/>
</dbReference>
<evidence type="ECO:0000256" key="2">
    <source>
        <dbReference type="ARBA" id="ARBA00006155"/>
    </source>
</evidence>